<sequence length="120" mass="14004">MKEGREGLQKLFYEALAKTRVNVEQLFGIWKNRFICLKGAQGHGPMRFRDPSISASVVIACACLQNFHVDSRNEQENDDSNYEEIEIIPEQIQNNEQENENEAAYRFEAQFRAFCEFNHL</sequence>
<gene>
    <name evidence="1" type="ORF">MENTE1834_LOCUS28132</name>
</gene>
<reference evidence="1" key="1">
    <citation type="submission" date="2023-11" db="EMBL/GenBank/DDBJ databases">
        <authorList>
            <person name="Poullet M."/>
        </authorList>
    </citation>
    <scope>NUCLEOTIDE SEQUENCE</scope>
    <source>
        <strain evidence="1">E1834</strain>
    </source>
</reference>
<evidence type="ECO:0000313" key="1">
    <source>
        <dbReference type="EMBL" id="CAK5080924.1"/>
    </source>
</evidence>
<dbReference type="Proteomes" id="UP001497535">
    <property type="component" value="Unassembled WGS sequence"/>
</dbReference>
<evidence type="ECO:0000313" key="2">
    <source>
        <dbReference type="Proteomes" id="UP001497535"/>
    </source>
</evidence>
<dbReference type="EMBL" id="CAVMJV010000042">
    <property type="protein sequence ID" value="CAK5080924.1"/>
    <property type="molecule type" value="Genomic_DNA"/>
</dbReference>
<accession>A0ACB0ZQQ3</accession>
<name>A0ACB0ZQQ3_MELEN</name>
<organism evidence="1 2">
    <name type="scientific">Meloidogyne enterolobii</name>
    <name type="common">Root-knot nematode worm</name>
    <name type="synonym">Meloidogyne mayaguensis</name>
    <dbReference type="NCBI Taxonomy" id="390850"/>
    <lineage>
        <taxon>Eukaryota</taxon>
        <taxon>Metazoa</taxon>
        <taxon>Ecdysozoa</taxon>
        <taxon>Nematoda</taxon>
        <taxon>Chromadorea</taxon>
        <taxon>Rhabditida</taxon>
        <taxon>Tylenchina</taxon>
        <taxon>Tylenchomorpha</taxon>
        <taxon>Tylenchoidea</taxon>
        <taxon>Meloidogynidae</taxon>
        <taxon>Meloidogyninae</taxon>
        <taxon>Meloidogyne</taxon>
    </lineage>
</organism>
<proteinExistence type="predicted"/>
<keyword evidence="2" id="KW-1185">Reference proteome</keyword>
<protein>
    <submittedName>
        <fullName evidence="1">Uncharacterized protein</fullName>
    </submittedName>
</protein>
<comment type="caution">
    <text evidence="1">The sequence shown here is derived from an EMBL/GenBank/DDBJ whole genome shotgun (WGS) entry which is preliminary data.</text>
</comment>